<dbReference type="AlphaFoldDB" id="A0AAN9B111"/>
<protein>
    <recommendedName>
        <fullName evidence="1">C-type lectin domain-containing protein</fullName>
    </recommendedName>
</protein>
<dbReference type="Pfam" id="PF00059">
    <property type="entry name" value="Lectin_C"/>
    <property type="match status" value="1"/>
</dbReference>
<organism evidence="2 3">
    <name type="scientific">Littorina saxatilis</name>
    <dbReference type="NCBI Taxonomy" id="31220"/>
    <lineage>
        <taxon>Eukaryota</taxon>
        <taxon>Metazoa</taxon>
        <taxon>Spiralia</taxon>
        <taxon>Lophotrochozoa</taxon>
        <taxon>Mollusca</taxon>
        <taxon>Gastropoda</taxon>
        <taxon>Caenogastropoda</taxon>
        <taxon>Littorinimorpha</taxon>
        <taxon>Littorinoidea</taxon>
        <taxon>Littorinidae</taxon>
        <taxon>Littorina</taxon>
    </lineage>
</organism>
<dbReference type="InterPro" id="IPR016186">
    <property type="entry name" value="C-type_lectin-like/link_sf"/>
</dbReference>
<dbReference type="Proteomes" id="UP001374579">
    <property type="component" value="Unassembled WGS sequence"/>
</dbReference>
<evidence type="ECO:0000259" key="1">
    <source>
        <dbReference type="PROSITE" id="PS50041"/>
    </source>
</evidence>
<dbReference type="PROSITE" id="PS50041">
    <property type="entry name" value="C_TYPE_LECTIN_2"/>
    <property type="match status" value="1"/>
</dbReference>
<dbReference type="InterPro" id="IPR001304">
    <property type="entry name" value="C-type_lectin-like"/>
</dbReference>
<dbReference type="InterPro" id="IPR016187">
    <property type="entry name" value="CTDL_fold"/>
</dbReference>
<dbReference type="SUPFAM" id="SSF56436">
    <property type="entry name" value="C-type lectin-like"/>
    <property type="match status" value="1"/>
</dbReference>
<dbReference type="SMART" id="SM00034">
    <property type="entry name" value="CLECT"/>
    <property type="match status" value="1"/>
</dbReference>
<dbReference type="InterPro" id="IPR003609">
    <property type="entry name" value="Pan_app"/>
</dbReference>
<dbReference type="Gene3D" id="3.10.100.10">
    <property type="entry name" value="Mannose-Binding Protein A, subunit A"/>
    <property type="match status" value="1"/>
</dbReference>
<dbReference type="PANTHER" id="PTHR22802">
    <property type="entry name" value="C-TYPE LECTIN SUPERFAMILY MEMBER"/>
    <property type="match status" value="1"/>
</dbReference>
<accession>A0AAN9B111</accession>
<dbReference type="InterPro" id="IPR051004">
    <property type="entry name" value="DC-SIGN_domain-containing"/>
</dbReference>
<feature type="domain" description="C-type lectin" evidence="1">
    <location>
        <begin position="76"/>
        <end position="210"/>
    </location>
</feature>
<proteinExistence type="predicted"/>
<gene>
    <name evidence="2" type="ORF">V1264_003778</name>
</gene>
<evidence type="ECO:0000313" key="2">
    <source>
        <dbReference type="EMBL" id="KAK7096704.1"/>
    </source>
</evidence>
<dbReference type="Pfam" id="PF00024">
    <property type="entry name" value="PAN_1"/>
    <property type="match status" value="1"/>
</dbReference>
<dbReference type="PANTHER" id="PTHR22802:SF396">
    <property type="entry name" value="C-TYPE LECTIN DOMAIN-CONTAINING PROTEIN"/>
    <property type="match status" value="1"/>
</dbReference>
<keyword evidence="3" id="KW-1185">Reference proteome</keyword>
<reference evidence="2 3" key="1">
    <citation type="submission" date="2024-02" db="EMBL/GenBank/DDBJ databases">
        <title>Chromosome-scale genome assembly of the rough periwinkle Littorina saxatilis.</title>
        <authorList>
            <person name="De Jode A."/>
            <person name="Faria R."/>
            <person name="Formenti G."/>
            <person name="Sims Y."/>
            <person name="Smith T.P."/>
            <person name="Tracey A."/>
            <person name="Wood J.M.D."/>
            <person name="Zagrodzka Z.B."/>
            <person name="Johannesson K."/>
            <person name="Butlin R.K."/>
            <person name="Leder E.H."/>
        </authorList>
    </citation>
    <scope>NUCLEOTIDE SEQUENCE [LARGE SCALE GENOMIC DNA]</scope>
    <source>
        <strain evidence="2">Snail1</strain>
        <tissue evidence="2">Muscle</tissue>
    </source>
</reference>
<comment type="caution">
    <text evidence="2">The sequence shown here is derived from an EMBL/GenBank/DDBJ whole genome shotgun (WGS) entry which is preliminary data.</text>
</comment>
<dbReference type="CDD" id="cd00037">
    <property type="entry name" value="CLECT"/>
    <property type="match status" value="1"/>
</dbReference>
<sequence>MTSSAHVAISKVRCAHMCSTAERCNSFFYNRISKLCLLEWMVYVSPGGAVTSSGWRYFRLHSASCPKEDGYVIDTVSSTCYRVVTSPANFLDARAACNSKQDSLVVLDLVDKARFMTDFVNHNLDTLGAQTYYIGLSRPVGLWNTPFPASGPDYVWETGQTVNLTATQEFWGPNKPANSDNKDNVIRLSTSIGYKWDDTQEYHLRGYVCERPFV</sequence>
<name>A0AAN9B111_9CAEN</name>
<dbReference type="EMBL" id="JBAMIC010000013">
    <property type="protein sequence ID" value="KAK7096704.1"/>
    <property type="molecule type" value="Genomic_DNA"/>
</dbReference>
<evidence type="ECO:0000313" key="3">
    <source>
        <dbReference type="Proteomes" id="UP001374579"/>
    </source>
</evidence>